<keyword evidence="4" id="KW-1185">Reference proteome</keyword>
<sequence>PGSFDPSTGTHSTVTTTTTAITTRQKLRGAHSSQCSMSLGARLWRGRPHTRGGPRGRLPTIVPRENELQTITITSTCLLSTSTCTHSTTQDARANANANANATIFAFNALEGRQSAPGTVRQGRHSSSTASSSSPMPPIPPPSQQISRMAQLPVRRHGPQEPIVVKAFTKYDNIRETVRGKNKAHTILSAQAQQTEWRIKRGLAPPDWRIILQNLIESTPVHMRQPVRIDLDGGLTLPFIHKFVESLWEIRYRTGCDMQVVRGESFVVGEGNRQREYDHHVFLFGDKTVVEGVLREILTHLEMFTLVTNVDETKTVPSLQPIFPPQDPEHIPDLNTLLLREDSPFEEEGLLLSWRGPLFRRIYKTKLRAKDIPRPNKWTTDSFEEYVRALTLSRMEPSLESKLYRHPGDHRRAVIEQLLLRFSDPATGLAVTGTAWKMALKFIVNDDVLNRKDARLLNDIMVKNGYKMTTEIYNIMAESAYRTKDLNTFQQVLRHMTDAGLRPNAKTWLRFLRIVEAEEIKRYILHAMDAKNFFIWPRLVRKVAKEVAEHDIYRAISLKQSFHDFLASQDRLYGPIWLSNYSGNRILDVLGRYNKVEDMKALAKIMFSSRDAQPDIITLNTCLTHCHLHNQLDEAVNFIRLFEDSGWRYFDDKVTMGLISEGAWKTRKPHMASVIWRYANLVNATTSRMRSRVEMLLGNKTPGKLTSRLTRLSAPGTTTTSEAAMKDFVDELFLCEYNRAWANGEAKPDQDVWNSGQMVNLMIKWYRTMHVQYKPGVRLSSLLRKALDLDQQNHADCRAGKNIVTAPIKIPIASHDDDDAPPPPLSERAFDSIFTDPGASCTLNSSSG</sequence>
<dbReference type="Proteomes" id="UP001174934">
    <property type="component" value="Unassembled WGS sequence"/>
</dbReference>
<evidence type="ECO:0000313" key="3">
    <source>
        <dbReference type="EMBL" id="KAK0615844.1"/>
    </source>
</evidence>
<comment type="caution">
    <text evidence="3">The sequence shown here is derived from an EMBL/GenBank/DDBJ whole genome shotgun (WGS) entry which is preliminary data.</text>
</comment>
<dbReference type="InterPro" id="IPR011990">
    <property type="entry name" value="TPR-like_helical_dom_sf"/>
</dbReference>
<gene>
    <name evidence="3" type="ORF">B0T17DRAFT_539368</name>
</gene>
<feature type="region of interest" description="Disordered" evidence="2">
    <location>
        <begin position="812"/>
        <end position="831"/>
    </location>
</feature>
<dbReference type="PANTHER" id="PTHR47447:SF17">
    <property type="entry name" value="OS12G0638900 PROTEIN"/>
    <property type="match status" value="1"/>
</dbReference>
<evidence type="ECO:0008006" key="5">
    <source>
        <dbReference type="Google" id="ProtNLM"/>
    </source>
</evidence>
<proteinExistence type="predicted"/>
<dbReference type="AlphaFoldDB" id="A0AA40BW68"/>
<evidence type="ECO:0000313" key="4">
    <source>
        <dbReference type="Proteomes" id="UP001174934"/>
    </source>
</evidence>
<dbReference type="Gene3D" id="1.25.40.10">
    <property type="entry name" value="Tetratricopeptide repeat domain"/>
    <property type="match status" value="1"/>
</dbReference>
<organism evidence="3 4">
    <name type="scientific">Bombardia bombarda</name>
    <dbReference type="NCBI Taxonomy" id="252184"/>
    <lineage>
        <taxon>Eukaryota</taxon>
        <taxon>Fungi</taxon>
        <taxon>Dikarya</taxon>
        <taxon>Ascomycota</taxon>
        <taxon>Pezizomycotina</taxon>
        <taxon>Sordariomycetes</taxon>
        <taxon>Sordariomycetidae</taxon>
        <taxon>Sordariales</taxon>
        <taxon>Lasiosphaeriaceae</taxon>
        <taxon>Bombardia</taxon>
    </lineage>
</organism>
<dbReference type="EMBL" id="JAULSR010000006">
    <property type="protein sequence ID" value="KAK0615844.1"/>
    <property type="molecule type" value="Genomic_DNA"/>
</dbReference>
<protein>
    <recommendedName>
        <fullName evidence="5">Pentatricopeptide repeat-containing protein</fullName>
    </recommendedName>
</protein>
<evidence type="ECO:0000256" key="2">
    <source>
        <dbReference type="SAM" id="MobiDB-lite"/>
    </source>
</evidence>
<feature type="non-terminal residue" evidence="3">
    <location>
        <position position="1"/>
    </location>
</feature>
<feature type="region of interest" description="Disordered" evidence="2">
    <location>
        <begin position="115"/>
        <end position="156"/>
    </location>
</feature>
<keyword evidence="1" id="KW-0677">Repeat</keyword>
<accession>A0AA40BW68</accession>
<name>A0AA40BW68_9PEZI</name>
<dbReference type="PANTHER" id="PTHR47447">
    <property type="entry name" value="OS03G0856100 PROTEIN"/>
    <property type="match status" value="1"/>
</dbReference>
<reference evidence="3" key="1">
    <citation type="submission" date="2023-06" db="EMBL/GenBank/DDBJ databases">
        <title>Genome-scale phylogeny and comparative genomics of the fungal order Sordariales.</title>
        <authorList>
            <consortium name="Lawrence Berkeley National Laboratory"/>
            <person name="Hensen N."/>
            <person name="Bonometti L."/>
            <person name="Westerberg I."/>
            <person name="Brannstrom I.O."/>
            <person name="Guillou S."/>
            <person name="Cros-Aarteil S."/>
            <person name="Calhoun S."/>
            <person name="Haridas S."/>
            <person name="Kuo A."/>
            <person name="Mondo S."/>
            <person name="Pangilinan J."/>
            <person name="Riley R."/>
            <person name="LaButti K."/>
            <person name="Andreopoulos B."/>
            <person name="Lipzen A."/>
            <person name="Chen C."/>
            <person name="Yanf M."/>
            <person name="Daum C."/>
            <person name="Ng V."/>
            <person name="Clum A."/>
            <person name="Steindorff A."/>
            <person name="Ohm R."/>
            <person name="Martin F."/>
            <person name="Silar P."/>
            <person name="Natvig D."/>
            <person name="Lalanne C."/>
            <person name="Gautier V."/>
            <person name="Ament-velasquez S.L."/>
            <person name="Kruys A."/>
            <person name="Hutchinson M.I."/>
            <person name="Powell A.J."/>
            <person name="Barry K."/>
            <person name="Miller A.N."/>
            <person name="Grigoriev I.V."/>
            <person name="Debuchy R."/>
            <person name="Gladieux P."/>
            <person name="Thoren M.H."/>
            <person name="Johannesson H."/>
        </authorList>
    </citation>
    <scope>NUCLEOTIDE SEQUENCE</scope>
    <source>
        <strain evidence="3">SMH3391-2</strain>
    </source>
</reference>
<evidence type="ECO:0000256" key="1">
    <source>
        <dbReference type="ARBA" id="ARBA00022737"/>
    </source>
</evidence>